<evidence type="ECO:0000313" key="2">
    <source>
        <dbReference type="EMBL" id="KOM57618.1"/>
    </source>
</evidence>
<reference evidence="3" key="1">
    <citation type="journal article" date="2015" name="Proc. Natl. Acad. Sci. U.S.A.">
        <title>Genome sequencing of adzuki bean (Vigna angularis) provides insight into high starch and low fat accumulation and domestication.</title>
        <authorList>
            <person name="Yang K."/>
            <person name="Tian Z."/>
            <person name="Chen C."/>
            <person name="Luo L."/>
            <person name="Zhao B."/>
            <person name="Wang Z."/>
            <person name="Yu L."/>
            <person name="Li Y."/>
            <person name="Sun Y."/>
            <person name="Li W."/>
            <person name="Chen Y."/>
            <person name="Li Y."/>
            <person name="Zhang Y."/>
            <person name="Ai D."/>
            <person name="Zhao J."/>
            <person name="Shang C."/>
            <person name="Ma Y."/>
            <person name="Wu B."/>
            <person name="Wang M."/>
            <person name="Gao L."/>
            <person name="Sun D."/>
            <person name="Zhang P."/>
            <person name="Guo F."/>
            <person name="Wang W."/>
            <person name="Li Y."/>
            <person name="Wang J."/>
            <person name="Varshney R.K."/>
            <person name="Wang J."/>
            <person name="Ling H.Q."/>
            <person name="Wan P."/>
        </authorList>
    </citation>
    <scope>NUCLEOTIDE SEQUENCE</scope>
    <source>
        <strain evidence="3">cv. Jingnong 6</strain>
    </source>
</reference>
<sequence length="208" mass="24464">MLATQGNSRKTYKSPLGDSKQPLEPKFNKNLLWQDIVFYRPEKQPMAQPVYIALNDALKIVCGERMLNISCIQLWYMDTIIVEQDRTTIYGFLEPQTIQPSGNTLDSRQSYMQTWITESKRELYIASYIDGVMARPRAQQIEIIYPKCNKETNSWACGYYNMSWMKTIIRVRIRADWAEWFNNTNSLPKVVIKKLRGEWAGYLNQNFH</sequence>
<accession>A0A0L9VRP5</accession>
<dbReference type="Proteomes" id="UP000053144">
    <property type="component" value="Chromosome 11"/>
</dbReference>
<dbReference type="EMBL" id="CM003381">
    <property type="protein sequence ID" value="KOM57618.1"/>
    <property type="molecule type" value="Genomic_DNA"/>
</dbReference>
<evidence type="ECO:0000256" key="1">
    <source>
        <dbReference type="SAM" id="MobiDB-lite"/>
    </source>
</evidence>
<proteinExistence type="predicted"/>
<dbReference type="AlphaFoldDB" id="A0A0L9VRP5"/>
<evidence type="ECO:0000313" key="3">
    <source>
        <dbReference type="Proteomes" id="UP000053144"/>
    </source>
</evidence>
<protein>
    <submittedName>
        <fullName evidence="2">Uncharacterized protein</fullName>
    </submittedName>
</protein>
<feature type="region of interest" description="Disordered" evidence="1">
    <location>
        <begin position="1"/>
        <end position="23"/>
    </location>
</feature>
<gene>
    <name evidence="2" type="ORF">LR48_Vigan11g065100</name>
</gene>
<organism evidence="2 3">
    <name type="scientific">Phaseolus angularis</name>
    <name type="common">Azuki bean</name>
    <name type="synonym">Vigna angularis</name>
    <dbReference type="NCBI Taxonomy" id="3914"/>
    <lineage>
        <taxon>Eukaryota</taxon>
        <taxon>Viridiplantae</taxon>
        <taxon>Streptophyta</taxon>
        <taxon>Embryophyta</taxon>
        <taxon>Tracheophyta</taxon>
        <taxon>Spermatophyta</taxon>
        <taxon>Magnoliopsida</taxon>
        <taxon>eudicotyledons</taxon>
        <taxon>Gunneridae</taxon>
        <taxon>Pentapetalae</taxon>
        <taxon>rosids</taxon>
        <taxon>fabids</taxon>
        <taxon>Fabales</taxon>
        <taxon>Fabaceae</taxon>
        <taxon>Papilionoideae</taxon>
        <taxon>50 kb inversion clade</taxon>
        <taxon>NPAAA clade</taxon>
        <taxon>indigoferoid/millettioid clade</taxon>
        <taxon>Phaseoleae</taxon>
        <taxon>Vigna</taxon>
    </lineage>
</organism>
<name>A0A0L9VRP5_PHAAN</name>
<dbReference type="Gramene" id="KOM57618">
    <property type="protein sequence ID" value="KOM57618"/>
    <property type="gene ID" value="LR48_Vigan11g065100"/>
</dbReference>